<evidence type="ECO:0000256" key="9">
    <source>
        <dbReference type="ARBA" id="ARBA00023163"/>
    </source>
</evidence>
<keyword evidence="6" id="KW-0862">Zinc</keyword>
<evidence type="ECO:0000256" key="7">
    <source>
        <dbReference type="ARBA" id="ARBA00023015"/>
    </source>
</evidence>
<dbReference type="HOGENOM" id="CLU_028814_4_0_1"/>
<feature type="domain" description="C2H2-type" evidence="13">
    <location>
        <begin position="128"/>
        <end position="154"/>
    </location>
</feature>
<evidence type="ECO:0000313" key="15">
    <source>
        <dbReference type="Proteomes" id="UP000012174"/>
    </source>
</evidence>
<reference evidence="15" key="1">
    <citation type="journal article" date="2013" name="Genome Announc.">
        <title>Draft genome sequence of the grapevine dieback fungus Eutypa lata UCR-EL1.</title>
        <authorList>
            <person name="Blanco-Ulate B."/>
            <person name="Rolshausen P.E."/>
            <person name="Cantu D."/>
        </authorList>
    </citation>
    <scope>NUCLEOTIDE SEQUENCE [LARGE SCALE GENOMIC DNA]</scope>
    <source>
        <strain evidence="15">UCR-EL1</strain>
    </source>
</reference>
<comment type="similarity">
    <text evidence="2">Belongs to the krueppel C2H2-type zinc-finger protein family.</text>
</comment>
<dbReference type="EMBL" id="KB706328">
    <property type="protein sequence ID" value="EMR67928.1"/>
    <property type="molecule type" value="Genomic_DNA"/>
</dbReference>
<evidence type="ECO:0000256" key="10">
    <source>
        <dbReference type="ARBA" id="ARBA00023242"/>
    </source>
</evidence>
<evidence type="ECO:0000256" key="2">
    <source>
        <dbReference type="ARBA" id="ARBA00006991"/>
    </source>
</evidence>
<dbReference type="SMART" id="SM00355">
    <property type="entry name" value="ZnF_C2H2"/>
    <property type="match status" value="3"/>
</dbReference>
<keyword evidence="7" id="KW-0805">Transcription regulation</keyword>
<evidence type="ECO:0000313" key="14">
    <source>
        <dbReference type="EMBL" id="EMR67928.1"/>
    </source>
</evidence>
<evidence type="ECO:0000256" key="4">
    <source>
        <dbReference type="ARBA" id="ARBA00022737"/>
    </source>
</evidence>
<evidence type="ECO:0000259" key="13">
    <source>
        <dbReference type="PROSITE" id="PS50157"/>
    </source>
</evidence>
<evidence type="ECO:0000256" key="1">
    <source>
        <dbReference type="ARBA" id="ARBA00004123"/>
    </source>
</evidence>
<dbReference type="Pfam" id="PF00096">
    <property type="entry name" value="zf-C2H2"/>
    <property type="match status" value="2"/>
</dbReference>
<comment type="subcellular location">
    <subcellularLocation>
        <location evidence="1">Nucleus</location>
    </subcellularLocation>
</comment>
<keyword evidence="8" id="KW-0238">DNA-binding</keyword>
<evidence type="ECO:0000256" key="3">
    <source>
        <dbReference type="ARBA" id="ARBA00022723"/>
    </source>
</evidence>
<evidence type="ECO:0000256" key="5">
    <source>
        <dbReference type="ARBA" id="ARBA00022771"/>
    </source>
</evidence>
<evidence type="ECO:0000256" key="11">
    <source>
        <dbReference type="PROSITE-ProRule" id="PRU00042"/>
    </source>
</evidence>
<name>M7STS3_EUTLA</name>
<dbReference type="PROSITE" id="PS50157">
    <property type="entry name" value="ZINC_FINGER_C2H2_2"/>
    <property type="match status" value="3"/>
</dbReference>
<dbReference type="GO" id="GO:0000978">
    <property type="term" value="F:RNA polymerase II cis-regulatory region sequence-specific DNA binding"/>
    <property type="evidence" value="ECO:0007669"/>
    <property type="project" value="TreeGrafter"/>
</dbReference>
<dbReference type="PANTHER" id="PTHR23235">
    <property type="entry name" value="KRUEPPEL-LIKE TRANSCRIPTION FACTOR"/>
    <property type="match status" value="1"/>
</dbReference>
<dbReference type="FunFam" id="3.30.160.60:FF:001498">
    <property type="entry name" value="Zinc finger protein 404"/>
    <property type="match status" value="1"/>
</dbReference>
<dbReference type="PROSITE" id="PS00028">
    <property type="entry name" value="ZINC_FINGER_C2H2_1"/>
    <property type="match status" value="3"/>
</dbReference>
<dbReference type="GO" id="GO:0000981">
    <property type="term" value="F:DNA-binding transcription factor activity, RNA polymerase II-specific"/>
    <property type="evidence" value="ECO:0007669"/>
    <property type="project" value="TreeGrafter"/>
</dbReference>
<evidence type="ECO:0000256" key="8">
    <source>
        <dbReference type="ARBA" id="ARBA00023125"/>
    </source>
</evidence>
<keyword evidence="3" id="KW-0479">Metal-binding</keyword>
<keyword evidence="4" id="KW-0677">Repeat</keyword>
<organism evidence="14 15">
    <name type="scientific">Eutypa lata (strain UCR-EL1)</name>
    <name type="common">Grapevine dieback disease fungus</name>
    <name type="synonym">Eutypa armeniacae</name>
    <dbReference type="NCBI Taxonomy" id="1287681"/>
    <lineage>
        <taxon>Eukaryota</taxon>
        <taxon>Fungi</taxon>
        <taxon>Dikarya</taxon>
        <taxon>Ascomycota</taxon>
        <taxon>Pezizomycotina</taxon>
        <taxon>Sordariomycetes</taxon>
        <taxon>Xylariomycetidae</taxon>
        <taxon>Xylariales</taxon>
        <taxon>Diatrypaceae</taxon>
        <taxon>Eutypa</taxon>
    </lineage>
</organism>
<evidence type="ECO:0000256" key="6">
    <source>
        <dbReference type="ARBA" id="ARBA00022833"/>
    </source>
</evidence>
<dbReference type="Gene3D" id="3.30.160.60">
    <property type="entry name" value="Classic Zinc Finger"/>
    <property type="match status" value="3"/>
</dbReference>
<dbReference type="GO" id="GO:0005634">
    <property type="term" value="C:nucleus"/>
    <property type="evidence" value="ECO:0007669"/>
    <property type="project" value="UniProtKB-SubCell"/>
</dbReference>
<dbReference type="OMA" id="RTHEETH"/>
<keyword evidence="9" id="KW-0804">Transcription</keyword>
<keyword evidence="15" id="KW-1185">Reference proteome</keyword>
<dbReference type="GO" id="GO:0008270">
    <property type="term" value="F:zinc ion binding"/>
    <property type="evidence" value="ECO:0007669"/>
    <property type="project" value="UniProtKB-KW"/>
</dbReference>
<dbReference type="InterPro" id="IPR013087">
    <property type="entry name" value="Znf_C2H2_type"/>
</dbReference>
<dbReference type="Proteomes" id="UP000012174">
    <property type="component" value="Unassembled WGS sequence"/>
</dbReference>
<keyword evidence="10" id="KW-0539">Nucleus</keyword>
<gene>
    <name evidence="14" type="ORF">UCREL1_5066</name>
</gene>
<dbReference type="KEGG" id="ela:UCREL1_5066"/>
<protein>
    <submittedName>
        <fullName evidence="14">Putative c2h2 transcription factor protein</fullName>
    </submittedName>
</protein>
<dbReference type="STRING" id="1287681.M7STS3"/>
<accession>M7STS3</accession>
<dbReference type="SUPFAM" id="SSF57667">
    <property type="entry name" value="beta-beta-alpha zinc fingers"/>
    <property type="match status" value="2"/>
</dbReference>
<keyword evidence="5 11" id="KW-0863">Zinc-finger</keyword>
<sequence>MLMRAVQLNDNDTDEKKPVVDDHTENYYPSPPHLDHTTSIEVNIKFNSQDETDADKPHVCKVKLCGRRFTQKTHLDTHKRTHTGEKPYIHERRHLGEKPFACAVCQKRFPQKANLRTHEETHTGIKRFSCRLDTCAKKFGQLGNLKIHMNKFHAAALVAWQEKFQVKPKDELTPAELEMRKYFATMFQNSNKGIKGRGKGRHVKTIEEMASNGNINVPSHPPIQQHAVPMHPPLHHPPVTHIGAFPPHYGIPRNDPGHGGMHGRNTHGTYDIYDMGHGSSMDGSHPSSHPAGTMLEEDRHRGLGFQDRFHERLY</sequence>
<feature type="domain" description="C2H2-type" evidence="13">
    <location>
        <begin position="100"/>
        <end position="127"/>
    </location>
</feature>
<feature type="domain" description="C2H2-type" evidence="13">
    <location>
        <begin position="58"/>
        <end position="87"/>
    </location>
</feature>
<dbReference type="InterPro" id="IPR036236">
    <property type="entry name" value="Znf_C2H2_sf"/>
</dbReference>
<proteinExistence type="inferred from homology"/>
<dbReference type="PANTHER" id="PTHR23235:SF152">
    <property type="entry name" value="SI:DKEY-210J14.3"/>
    <property type="match status" value="1"/>
</dbReference>
<dbReference type="FunFam" id="3.30.160.60:FF:001289">
    <property type="entry name" value="Zinc finger protein 574"/>
    <property type="match status" value="1"/>
</dbReference>
<dbReference type="eggNOG" id="KOG1721">
    <property type="taxonomic scope" value="Eukaryota"/>
</dbReference>
<dbReference type="OrthoDB" id="427030at2759"/>
<evidence type="ECO:0000256" key="12">
    <source>
        <dbReference type="SAM" id="MobiDB-lite"/>
    </source>
</evidence>
<feature type="region of interest" description="Disordered" evidence="12">
    <location>
        <begin position="1"/>
        <end position="21"/>
    </location>
</feature>
<dbReference type="AlphaFoldDB" id="M7STS3"/>